<dbReference type="InterPro" id="IPR046346">
    <property type="entry name" value="Aminoacid_DH-like_N_sf"/>
</dbReference>
<dbReference type="GO" id="GO:0004352">
    <property type="term" value="F:glutamate dehydrogenase (NAD+) activity"/>
    <property type="evidence" value="ECO:0007669"/>
    <property type="project" value="TreeGrafter"/>
</dbReference>
<gene>
    <name evidence="10" type="ORF">B9J98_01570</name>
</gene>
<dbReference type="Proteomes" id="UP000244066">
    <property type="component" value="Unassembled WGS sequence"/>
</dbReference>
<evidence type="ECO:0000256" key="2">
    <source>
        <dbReference type="ARBA" id="ARBA00011643"/>
    </source>
</evidence>
<dbReference type="SMART" id="SM00839">
    <property type="entry name" value="ELFV_dehydrog"/>
    <property type="match status" value="1"/>
</dbReference>
<comment type="subunit">
    <text evidence="2">Homohexamer.</text>
</comment>
<evidence type="ECO:0000256" key="5">
    <source>
        <dbReference type="PIRSR" id="PIRSR000185-1"/>
    </source>
</evidence>
<dbReference type="PROSITE" id="PS00074">
    <property type="entry name" value="GLFV_DEHYDROGENASE"/>
    <property type="match status" value="1"/>
</dbReference>
<feature type="active site" description="Proton donor" evidence="5">
    <location>
        <position position="106"/>
    </location>
</feature>
<evidence type="ECO:0000259" key="9">
    <source>
        <dbReference type="SMART" id="SM00839"/>
    </source>
</evidence>
<name>A0A2R7Y9D7_9ARCH</name>
<dbReference type="GO" id="GO:0006538">
    <property type="term" value="P:L-glutamate catabolic process"/>
    <property type="evidence" value="ECO:0007669"/>
    <property type="project" value="TreeGrafter"/>
</dbReference>
<dbReference type="PANTHER" id="PTHR11606:SF13">
    <property type="entry name" value="GLUTAMATE DEHYDROGENASE 1, MITOCHONDRIAL"/>
    <property type="match status" value="1"/>
</dbReference>
<dbReference type="SUPFAM" id="SSF53223">
    <property type="entry name" value="Aminoacid dehydrogenase-like, N-terminal domain"/>
    <property type="match status" value="1"/>
</dbReference>
<dbReference type="Gene3D" id="3.40.50.10860">
    <property type="entry name" value="Leucine Dehydrogenase, chain A, domain 1"/>
    <property type="match status" value="1"/>
</dbReference>
<dbReference type="GO" id="GO:0000166">
    <property type="term" value="F:nucleotide binding"/>
    <property type="evidence" value="ECO:0007669"/>
    <property type="project" value="UniProtKB-KW"/>
</dbReference>
<sequence>MTSNTLFLSYVMRQFESAAQTLGISQDLSEVLRRPERSVIVSLPCRMDNGELKVFTGYRVQHNSARGPYKGGIRYHPNITLEEVTALAMLMTWKCAVMDIPFGGAKGGIACDPKGMSQAELERLTRKYTMAISSIIGPYLDIPAPDVYTDAQTMAWVMDTYSKVKNEPTPAVVTGKPISLGGSEGRNEATGMGVAIVTREASKRLKRPLKDARIVVQGFGNAGYASAWFLQQMGCRIIAVSDSKGGIYSKEGLEVEKVLEHKRRTGSVINYEKAENITNDELLELECDFLIPAALENQITERNADRIKALAVVEAANGPTTPEADRVLFEKGTLVVPDILANAGGVTVSYFEWVQNLTRTKWSIEDVRTNLEGKMVRSFEDVMRSAEEYGVSARQAAMIVAVKRVAEAVEALGSWP</sequence>
<dbReference type="Gene3D" id="3.40.50.720">
    <property type="entry name" value="NAD(P)-binding Rossmann-like Domain"/>
    <property type="match status" value="1"/>
</dbReference>
<dbReference type="InterPro" id="IPR006095">
    <property type="entry name" value="Glu/Leu/Phe/Val/Trp_DH"/>
</dbReference>
<dbReference type="PANTHER" id="PTHR11606">
    <property type="entry name" value="GLUTAMATE DEHYDROGENASE"/>
    <property type="match status" value="1"/>
</dbReference>
<feature type="site" description="Important for catalysis" evidence="7">
    <location>
        <position position="146"/>
    </location>
</feature>
<feature type="binding site" evidence="6">
    <location>
        <position position="349"/>
    </location>
    <ligand>
        <name>substrate</name>
    </ligand>
</feature>
<evidence type="ECO:0000256" key="6">
    <source>
        <dbReference type="PIRSR" id="PIRSR000185-2"/>
    </source>
</evidence>
<evidence type="ECO:0000313" key="10">
    <source>
        <dbReference type="EMBL" id="PUA34096.1"/>
    </source>
</evidence>
<dbReference type="PIRSF" id="PIRSF000185">
    <property type="entry name" value="Glu_DH"/>
    <property type="match status" value="1"/>
</dbReference>
<dbReference type="Pfam" id="PF00208">
    <property type="entry name" value="ELFV_dehydrog"/>
    <property type="match status" value="1"/>
</dbReference>
<evidence type="ECO:0000313" key="11">
    <source>
        <dbReference type="Proteomes" id="UP000244066"/>
    </source>
</evidence>
<dbReference type="Pfam" id="PF02812">
    <property type="entry name" value="ELFV_dehydrog_N"/>
    <property type="match status" value="1"/>
</dbReference>
<evidence type="ECO:0000256" key="1">
    <source>
        <dbReference type="ARBA" id="ARBA00006382"/>
    </source>
</evidence>
<feature type="binding site" evidence="6">
    <location>
        <position position="221"/>
    </location>
    <ligand>
        <name>NAD(+)</name>
        <dbReference type="ChEBI" id="CHEBI:57540"/>
    </ligand>
</feature>
<dbReference type="InterPro" id="IPR036291">
    <property type="entry name" value="NAD(P)-bd_dom_sf"/>
</dbReference>
<dbReference type="InterPro" id="IPR033524">
    <property type="entry name" value="Glu/Leu/Phe/Val_DH_AS"/>
</dbReference>
<evidence type="ECO:0000256" key="4">
    <source>
        <dbReference type="PIRNR" id="PIRNR000185"/>
    </source>
</evidence>
<evidence type="ECO:0000256" key="3">
    <source>
        <dbReference type="ARBA" id="ARBA00023002"/>
    </source>
</evidence>
<protein>
    <recommendedName>
        <fullName evidence="4">Glutamate dehydrogenase</fullName>
    </recommendedName>
</protein>
<dbReference type="SUPFAM" id="SSF51735">
    <property type="entry name" value="NAD(P)-binding Rossmann-fold domains"/>
    <property type="match status" value="1"/>
</dbReference>
<keyword evidence="6" id="KW-0547">Nucleotide-binding</keyword>
<dbReference type="FunFam" id="3.40.50.10860:FF:000003">
    <property type="entry name" value="Glutamate dehydrogenase"/>
    <property type="match status" value="1"/>
</dbReference>
<accession>A0A2R7Y9D7</accession>
<feature type="binding site" evidence="6">
    <location>
        <position position="190"/>
    </location>
    <ligand>
        <name>NAD(+)</name>
        <dbReference type="ChEBI" id="CHEBI:57540"/>
    </ligand>
</feature>
<dbReference type="CDD" id="cd01076">
    <property type="entry name" value="NAD_bind_1_Glu_DH"/>
    <property type="match status" value="1"/>
</dbReference>
<dbReference type="InterPro" id="IPR033922">
    <property type="entry name" value="NAD_bind_Glu_DH"/>
</dbReference>
<dbReference type="InterPro" id="IPR006097">
    <property type="entry name" value="Glu/Leu/Phe/Val/Trp_DH_dimer"/>
</dbReference>
<evidence type="ECO:0000256" key="8">
    <source>
        <dbReference type="RuleBase" id="RU004417"/>
    </source>
</evidence>
<proteinExistence type="inferred from homology"/>
<reference evidence="10 11" key="1">
    <citation type="submission" date="2017-04" db="EMBL/GenBank/DDBJ databases">
        <title>Draft Aigarchaeota genome from a New Zealand hot spring.</title>
        <authorList>
            <person name="Reysenbach A.-L."/>
            <person name="Donaho J.A."/>
            <person name="Gerhart J."/>
            <person name="Kelley J.F."/>
            <person name="Kouba K."/>
            <person name="Podar M."/>
            <person name="Stott M."/>
        </authorList>
    </citation>
    <scope>NUCLEOTIDE SEQUENCE [LARGE SCALE GENOMIC DNA]</scope>
    <source>
        <strain evidence="10">NZ13_MG1</strain>
    </source>
</reference>
<feature type="domain" description="Glutamate/phenylalanine/leucine/valine/L-tryptophan dehydrogenase C-terminal" evidence="9">
    <location>
        <begin position="183"/>
        <end position="413"/>
    </location>
</feature>
<dbReference type="EMBL" id="NDWU01000003">
    <property type="protein sequence ID" value="PUA34096.1"/>
    <property type="molecule type" value="Genomic_DNA"/>
</dbReference>
<comment type="caution">
    <text evidence="10">The sequence shown here is derived from an EMBL/GenBank/DDBJ whole genome shotgun (WGS) entry which is preliminary data.</text>
</comment>
<evidence type="ECO:0000256" key="7">
    <source>
        <dbReference type="PIRSR" id="PIRSR000185-3"/>
    </source>
</evidence>
<feature type="binding site" evidence="6">
    <location>
        <position position="70"/>
    </location>
    <ligand>
        <name>substrate</name>
    </ligand>
</feature>
<dbReference type="InterPro" id="IPR014362">
    <property type="entry name" value="Glu_DH"/>
</dbReference>
<dbReference type="InterPro" id="IPR006096">
    <property type="entry name" value="Glu/Leu/Phe/Val/Trp_DH_C"/>
</dbReference>
<organism evidence="10 11">
    <name type="scientific">Candidatus Terraquivivens tikiterensis</name>
    <dbReference type="NCBI Taxonomy" id="1980982"/>
    <lineage>
        <taxon>Archaea</taxon>
        <taxon>Nitrososphaerota</taxon>
        <taxon>Candidatus Wolframiiraptoraceae</taxon>
        <taxon>Candidatus Terraquivivens</taxon>
    </lineage>
</organism>
<feature type="binding site" evidence="6">
    <location>
        <position position="94"/>
    </location>
    <ligand>
        <name>substrate</name>
    </ligand>
</feature>
<dbReference type="AlphaFoldDB" id="A0A2R7Y9D7"/>
<keyword evidence="3 4" id="KW-0560">Oxidoreductase</keyword>
<keyword evidence="6" id="KW-0520">NAD</keyword>
<comment type="similarity">
    <text evidence="1 4 8">Belongs to the Glu/Leu/Phe/Val dehydrogenases family.</text>
</comment>
<dbReference type="PRINTS" id="PR00082">
    <property type="entry name" value="GLFDHDRGNASE"/>
</dbReference>